<dbReference type="RefSeq" id="XP_016475675.1">
    <property type="nucleotide sequence ID" value="XM_016620189.1"/>
</dbReference>
<dbReference type="AlphaFoldDB" id="A0A1S4AG44"/>
<dbReference type="KEGG" id="nta:107797317"/>
<reference evidence="2" key="1">
    <citation type="submission" date="2025-08" db="UniProtKB">
        <authorList>
            <consortium name="RefSeq"/>
        </authorList>
    </citation>
    <scope>IDENTIFICATION</scope>
</reference>
<dbReference type="PANTHER" id="PTHR46033:SF8">
    <property type="entry name" value="PROTEIN MAINTENANCE OF MERISTEMS-LIKE"/>
    <property type="match status" value="1"/>
</dbReference>
<dbReference type="InterPro" id="IPR044824">
    <property type="entry name" value="MAIN-like"/>
</dbReference>
<evidence type="ECO:0000259" key="1">
    <source>
        <dbReference type="Pfam" id="PF10536"/>
    </source>
</evidence>
<evidence type="ECO:0000313" key="2">
    <source>
        <dbReference type="RefSeq" id="XP_016475675.1"/>
    </source>
</evidence>
<dbReference type="PaxDb" id="4097-A0A1S4AG44"/>
<sequence>MEVPSVHPGPASLELLLLQAEHRSSYIWERQLLAQTFRARRDVEVLNGLPVDGHPVALPHAIRDYMRLQYLEMLQRLTGFQPADETALVGASHLLLTPVRLHLEAMHADITNDTPDLHINRYTRLLLLLMFGGVLFPNTSENLVSMRFLHHLERLDDLHDYSWDAVVLGYLYKQMCRVSMGTQRDVAGFLPLL</sequence>
<proteinExistence type="predicted"/>
<organism evidence="2">
    <name type="scientific">Nicotiana tabacum</name>
    <name type="common">Common tobacco</name>
    <dbReference type="NCBI Taxonomy" id="4097"/>
    <lineage>
        <taxon>Eukaryota</taxon>
        <taxon>Viridiplantae</taxon>
        <taxon>Streptophyta</taxon>
        <taxon>Embryophyta</taxon>
        <taxon>Tracheophyta</taxon>
        <taxon>Spermatophyta</taxon>
        <taxon>Magnoliopsida</taxon>
        <taxon>eudicotyledons</taxon>
        <taxon>Gunneridae</taxon>
        <taxon>Pentapetalae</taxon>
        <taxon>asterids</taxon>
        <taxon>lamiids</taxon>
        <taxon>Solanales</taxon>
        <taxon>Solanaceae</taxon>
        <taxon>Nicotianoideae</taxon>
        <taxon>Nicotianeae</taxon>
        <taxon>Nicotiana</taxon>
    </lineage>
</organism>
<dbReference type="GO" id="GO:0010073">
    <property type="term" value="P:meristem maintenance"/>
    <property type="evidence" value="ECO:0007669"/>
    <property type="project" value="InterPro"/>
</dbReference>
<feature type="domain" description="Aminotransferase-like plant mobile" evidence="1">
    <location>
        <begin position="41"/>
        <end position="193"/>
    </location>
</feature>
<accession>A0A1S4AG44</accession>
<gene>
    <name evidence="2" type="primary">LOC107797317</name>
</gene>
<dbReference type="OrthoDB" id="1936739at2759"/>
<dbReference type="PANTHER" id="PTHR46033">
    <property type="entry name" value="PROTEIN MAIN-LIKE 2"/>
    <property type="match status" value="1"/>
</dbReference>
<name>A0A1S4AG44_TOBAC</name>
<protein>
    <recommendedName>
        <fullName evidence="1">Aminotransferase-like plant mobile domain-containing protein</fullName>
    </recommendedName>
</protein>
<dbReference type="Pfam" id="PF10536">
    <property type="entry name" value="PMD"/>
    <property type="match status" value="1"/>
</dbReference>
<dbReference type="InterPro" id="IPR019557">
    <property type="entry name" value="AminoTfrase-like_pln_mobile"/>
</dbReference>